<feature type="compositionally biased region" description="Pro residues" evidence="1">
    <location>
        <begin position="1"/>
        <end position="13"/>
    </location>
</feature>
<dbReference type="AlphaFoldDB" id="A0A914D675"/>
<dbReference type="WBParaSite" id="ACRNAN_scaffold187.g31998.t1">
    <property type="protein sequence ID" value="ACRNAN_scaffold187.g31998.t1"/>
    <property type="gene ID" value="ACRNAN_scaffold187.g31998"/>
</dbReference>
<evidence type="ECO:0000313" key="2">
    <source>
        <dbReference type="Proteomes" id="UP000887540"/>
    </source>
</evidence>
<protein>
    <submittedName>
        <fullName evidence="3">Uncharacterized protein</fullName>
    </submittedName>
</protein>
<keyword evidence="2" id="KW-1185">Reference proteome</keyword>
<name>A0A914D675_9BILA</name>
<dbReference type="Proteomes" id="UP000887540">
    <property type="component" value="Unplaced"/>
</dbReference>
<evidence type="ECO:0000256" key="1">
    <source>
        <dbReference type="SAM" id="MobiDB-lite"/>
    </source>
</evidence>
<evidence type="ECO:0000313" key="3">
    <source>
        <dbReference type="WBParaSite" id="ACRNAN_scaffold187.g31998.t1"/>
    </source>
</evidence>
<reference evidence="3" key="1">
    <citation type="submission" date="2022-11" db="UniProtKB">
        <authorList>
            <consortium name="WormBaseParasite"/>
        </authorList>
    </citation>
    <scope>IDENTIFICATION</scope>
</reference>
<feature type="region of interest" description="Disordered" evidence="1">
    <location>
        <begin position="1"/>
        <end position="41"/>
    </location>
</feature>
<accession>A0A914D675</accession>
<organism evidence="2 3">
    <name type="scientific">Acrobeloides nanus</name>
    <dbReference type="NCBI Taxonomy" id="290746"/>
    <lineage>
        <taxon>Eukaryota</taxon>
        <taxon>Metazoa</taxon>
        <taxon>Ecdysozoa</taxon>
        <taxon>Nematoda</taxon>
        <taxon>Chromadorea</taxon>
        <taxon>Rhabditida</taxon>
        <taxon>Tylenchina</taxon>
        <taxon>Cephalobomorpha</taxon>
        <taxon>Cephaloboidea</taxon>
        <taxon>Cephalobidae</taxon>
        <taxon>Acrobeloides</taxon>
    </lineage>
</organism>
<proteinExistence type="predicted"/>
<sequence>MPHIPSPVNPYTPPSIAVISPPTAKTEPIDDKPLSPLSETFSESMNNEILASYDTRRRPSVVLAAELMDPGPLPTDAISVMLEKERKKKEIMKYVI</sequence>